<dbReference type="Pfam" id="PF00128">
    <property type="entry name" value="Alpha-amylase"/>
    <property type="match status" value="1"/>
</dbReference>
<name>A0A3S0H6G6_9BACT</name>
<dbReference type="Proteomes" id="UP000282184">
    <property type="component" value="Unassembled WGS sequence"/>
</dbReference>
<organism evidence="3 4">
    <name type="scientific">Hymenobacter gummosus</name>
    <dbReference type="NCBI Taxonomy" id="1776032"/>
    <lineage>
        <taxon>Bacteria</taxon>
        <taxon>Pseudomonadati</taxon>
        <taxon>Bacteroidota</taxon>
        <taxon>Cytophagia</taxon>
        <taxon>Cytophagales</taxon>
        <taxon>Hymenobacteraceae</taxon>
        <taxon>Hymenobacter</taxon>
    </lineage>
</organism>
<dbReference type="RefSeq" id="WP_126693534.1">
    <property type="nucleotide sequence ID" value="NZ_RXOF01000006.1"/>
</dbReference>
<dbReference type="SUPFAM" id="SSF51011">
    <property type="entry name" value="Glycosyl hydrolase domain"/>
    <property type="match status" value="1"/>
</dbReference>
<proteinExistence type="predicted"/>
<dbReference type="SUPFAM" id="SSF51445">
    <property type="entry name" value="(Trans)glycosidases"/>
    <property type="match status" value="1"/>
</dbReference>
<dbReference type="PANTHER" id="PTHR10357:SF179">
    <property type="entry name" value="NEUTRAL AND BASIC AMINO ACID TRANSPORT PROTEIN RBAT"/>
    <property type="match status" value="1"/>
</dbReference>
<sequence>MSFLSTTLNTSAAWLLAAGLLAACGKERPVAPVVPPTETTTPEQYGTPFAGVPERQDAVIYQVNMRAFSQSGSFAGVTARLDSIRALGANVVYLMPIFPIGAVRGVNSPYAVRDYRAVSTEFGTLASLRALVDGAHQRNMAVVLDWVANHTSWDHAWIAAHPDWYLRDAAGNILSPPNTTYTDVAQLNFNSPAMRLEMISAMKSWVYTANVDGFRFDYADAPPVDFWQQATDTLRAIRTHRLLLLAEGSRNANFNARFDYNFGFGFYEALKRVYRGGAATQLDATHATEYSGATGTQQVVRYTTNHDVNGSDGPPVNLFGGHAGAMSAFVIAACYRGVPMIYNGQEAGMTAAIPFPFTGVKVQWGARPDVTRAYQRLLATRAGSTALRTGTPTSYSSADVCALHKTAGTEQALVLVNVRSTAVQYTLPAALSNSSWTDAERGSSVALGTQVSLPPYGYLLLKR</sequence>
<dbReference type="InterPro" id="IPR006047">
    <property type="entry name" value="GH13_cat_dom"/>
</dbReference>
<dbReference type="GO" id="GO:0004556">
    <property type="term" value="F:alpha-amylase activity"/>
    <property type="evidence" value="ECO:0007669"/>
    <property type="project" value="TreeGrafter"/>
</dbReference>
<evidence type="ECO:0000259" key="2">
    <source>
        <dbReference type="SMART" id="SM00642"/>
    </source>
</evidence>
<comment type="caution">
    <text evidence="3">The sequence shown here is derived from an EMBL/GenBank/DDBJ whole genome shotgun (WGS) entry which is preliminary data.</text>
</comment>
<dbReference type="GO" id="GO:0009313">
    <property type="term" value="P:oligosaccharide catabolic process"/>
    <property type="evidence" value="ECO:0007669"/>
    <property type="project" value="TreeGrafter"/>
</dbReference>
<evidence type="ECO:0000256" key="1">
    <source>
        <dbReference type="SAM" id="SignalP"/>
    </source>
</evidence>
<dbReference type="CDD" id="cd11313">
    <property type="entry name" value="AmyAc_arch_bac_AmyA"/>
    <property type="match status" value="1"/>
</dbReference>
<evidence type="ECO:0000313" key="3">
    <source>
        <dbReference type="EMBL" id="RTQ49675.1"/>
    </source>
</evidence>
<evidence type="ECO:0000313" key="4">
    <source>
        <dbReference type="Proteomes" id="UP000282184"/>
    </source>
</evidence>
<gene>
    <name evidence="3" type="ORF">EJV47_12740</name>
</gene>
<protein>
    <recommendedName>
        <fullName evidence="2">Glycosyl hydrolase family 13 catalytic domain-containing protein</fullName>
    </recommendedName>
</protein>
<feature type="domain" description="Glycosyl hydrolase family 13 catalytic" evidence="2">
    <location>
        <begin position="62"/>
        <end position="388"/>
    </location>
</feature>
<reference evidence="3 4" key="1">
    <citation type="submission" date="2018-12" db="EMBL/GenBank/DDBJ databases">
        <title>Hymenobacter gummosus sp. nov., isolated from a spring.</title>
        <authorList>
            <person name="Nie L."/>
        </authorList>
    </citation>
    <scope>NUCLEOTIDE SEQUENCE [LARGE SCALE GENOMIC DNA]</scope>
    <source>
        <strain evidence="3 4">KCTC 52166</strain>
    </source>
</reference>
<dbReference type="Gene3D" id="3.20.20.80">
    <property type="entry name" value="Glycosidases"/>
    <property type="match status" value="1"/>
</dbReference>
<dbReference type="InterPro" id="IPR017853">
    <property type="entry name" value="GH"/>
</dbReference>
<dbReference type="EMBL" id="RXOF01000006">
    <property type="protein sequence ID" value="RTQ49675.1"/>
    <property type="molecule type" value="Genomic_DNA"/>
</dbReference>
<dbReference type="InterPro" id="IPR013780">
    <property type="entry name" value="Glyco_hydro_b"/>
</dbReference>
<dbReference type="SMART" id="SM00642">
    <property type="entry name" value="Aamy"/>
    <property type="match status" value="1"/>
</dbReference>
<keyword evidence="1" id="KW-0732">Signal</keyword>
<feature type="chain" id="PRO_5018602994" description="Glycosyl hydrolase family 13 catalytic domain-containing protein" evidence="1">
    <location>
        <begin position="23"/>
        <end position="463"/>
    </location>
</feature>
<feature type="signal peptide" evidence="1">
    <location>
        <begin position="1"/>
        <end position="22"/>
    </location>
</feature>
<dbReference type="PANTHER" id="PTHR10357">
    <property type="entry name" value="ALPHA-AMYLASE FAMILY MEMBER"/>
    <property type="match status" value="1"/>
</dbReference>
<dbReference type="Gene3D" id="2.60.40.1180">
    <property type="entry name" value="Golgi alpha-mannosidase II"/>
    <property type="match status" value="1"/>
</dbReference>
<dbReference type="AlphaFoldDB" id="A0A3S0H6G6"/>
<keyword evidence="4" id="KW-1185">Reference proteome</keyword>
<dbReference type="OrthoDB" id="9805159at2"/>
<accession>A0A3S0H6G6</accession>